<reference evidence="1" key="1">
    <citation type="journal article" date="2013" name="BMC Genomics">
        <title>Unscrambling butterfly oogenesis.</title>
        <authorList>
            <person name="Carter J.M."/>
            <person name="Baker S.C."/>
            <person name="Pink R."/>
            <person name="Carter D.R."/>
            <person name="Collins A."/>
            <person name="Tomlin J."/>
            <person name="Gibbs M."/>
            <person name="Breuker C.J."/>
        </authorList>
    </citation>
    <scope>NUCLEOTIDE SEQUENCE</scope>
    <source>
        <tissue evidence="1">Ovary</tissue>
    </source>
</reference>
<reference evidence="1" key="2">
    <citation type="submission" date="2013-05" db="EMBL/GenBank/DDBJ databases">
        <authorList>
            <person name="Carter J.-M."/>
            <person name="Baker S.C."/>
            <person name="Pink R."/>
            <person name="Carter D.R.F."/>
            <person name="Collins A."/>
            <person name="Tomlin J."/>
            <person name="Gibbs M."/>
            <person name="Breuker C.J."/>
        </authorList>
    </citation>
    <scope>NUCLEOTIDE SEQUENCE</scope>
    <source>
        <tissue evidence="1">Ovary</tissue>
    </source>
</reference>
<sequence>MYFWHIYNLKLSFVSIQISCIHSYAVPELICHCQKLHHFVLHVYMYCCQRIFGGKVKTVIICGRLVTNHKTRPKPP</sequence>
<dbReference type="AlphaFoldDB" id="S4P2T0"/>
<proteinExistence type="predicted"/>
<name>S4P2T0_9NEOP</name>
<protein>
    <submittedName>
        <fullName evidence="1">Uncharacterized protein</fullName>
    </submittedName>
</protein>
<evidence type="ECO:0000313" key="1">
    <source>
        <dbReference type="EMBL" id="JAA82708.1"/>
    </source>
</evidence>
<organism evidence="1">
    <name type="scientific">Pararge aegeria</name>
    <name type="common">speckled wood butterfly</name>
    <dbReference type="NCBI Taxonomy" id="116150"/>
    <lineage>
        <taxon>Eukaryota</taxon>
        <taxon>Metazoa</taxon>
        <taxon>Ecdysozoa</taxon>
        <taxon>Arthropoda</taxon>
        <taxon>Hexapoda</taxon>
        <taxon>Insecta</taxon>
        <taxon>Pterygota</taxon>
        <taxon>Neoptera</taxon>
        <taxon>Endopterygota</taxon>
        <taxon>Lepidoptera</taxon>
        <taxon>Glossata</taxon>
        <taxon>Ditrysia</taxon>
        <taxon>Papilionoidea</taxon>
        <taxon>Nymphalidae</taxon>
        <taxon>Satyrinae</taxon>
        <taxon>Satyrini</taxon>
        <taxon>Parargina</taxon>
        <taxon>Pararge</taxon>
    </lineage>
</organism>
<feature type="non-terminal residue" evidence="1">
    <location>
        <position position="76"/>
    </location>
</feature>
<accession>S4P2T0</accession>
<dbReference type="EMBL" id="GAIX01009852">
    <property type="protein sequence ID" value="JAA82708.1"/>
    <property type="molecule type" value="Transcribed_RNA"/>
</dbReference>